<dbReference type="GO" id="GO:0005789">
    <property type="term" value="C:endoplasmic reticulum membrane"/>
    <property type="evidence" value="ECO:0007669"/>
    <property type="project" value="UniProtKB-SubCell"/>
</dbReference>
<dbReference type="InterPro" id="IPR045033">
    <property type="entry name" value="PILS1/3/4/5/7"/>
</dbReference>
<accession>A0A8S9QW62</accession>
<comment type="similarity">
    <text evidence="9">Belongs to the auxin efflux carrier (TC 2.A.69.2) family.</text>
</comment>
<comment type="function">
    <text evidence="8">Involved in cellular auxin homeostasis by regulating auxin metabolism. Regulates intracellular auxin accumulation at the endoplasmic reticulum and thus auxin availability for nuclear auxin signaling.</text>
</comment>
<proteinExistence type="inferred from homology"/>
<dbReference type="PANTHER" id="PTHR31651">
    <property type="match status" value="1"/>
</dbReference>
<dbReference type="Pfam" id="PF03547">
    <property type="entry name" value="Mem_trans"/>
    <property type="match status" value="1"/>
</dbReference>
<keyword evidence="2" id="KW-0813">Transport</keyword>
<dbReference type="EMBL" id="QGKX02000996">
    <property type="protein sequence ID" value="KAF3552971.1"/>
    <property type="molecule type" value="Genomic_DNA"/>
</dbReference>
<evidence type="ECO:0000313" key="11">
    <source>
        <dbReference type="EMBL" id="KAF3552971.1"/>
    </source>
</evidence>
<feature type="transmembrane region" description="Helical" evidence="10">
    <location>
        <begin position="137"/>
        <end position="160"/>
    </location>
</feature>
<dbReference type="InterPro" id="IPR004776">
    <property type="entry name" value="Mem_transp_PIN-like"/>
</dbReference>
<evidence type="ECO:0000256" key="10">
    <source>
        <dbReference type="SAM" id="Phobius"/>
    </source>
</evidence>
<dbReference type="AlphaFoldDB" id="A0A8S9QW62"/>
<protein>
    <submittedName>
        <fullName evidence="11">Uncharacterized protein</fullName>
    </submittedName>
</protein>
<evidence type="ECO:0000256" key="7">
    <source>
        <dbReference type="ARBA" id="ARBA00023294"/>
    </source>
</evidence>
<evidence type="ECO:0000256" key="6">
    <source>
        <dbReference type="ARBA" id="ARBA00023136"/>
    </source>
</evidence>
<gene>
    <name evidence="11" type="ORF">F2Q69_00014921</name>
</gene>
<evidence type="ECO:0000256" key="9">
    <source>
        <dbReference type="ARBA" id="ARBA00025752"/>
    </source>
</evidence>
<organism evidence="11 12">
    <name type="scientific">Brassica cretica</name>
    <name type="common">Mustard</name>
    <dbReference type="NCBI Taxonomy" id="69181"/>
    <lineage>
        <taxon>Eukaryota</taxon>
        <taxon>Viridiplantae</taxon>
        <taxon>Streptophyta</taxon>
        <taxon>Embryophyta</taxon>
        <taxon>Tracheophyta</taxon>
        <taxon>Spermatophyta</taxon>
        <taxon>Magnoliopsida</taxon>
        <taxon>eudicotyledons</taxon>
        <taxon>Gunneridae</taxon>
        <taxon>Pentapetalae</taxon>
        <taxon>rosids</taxon>
        <taxon>malvids</taxon>
        <taxon>Brassicales</taxon>
        <taxon>Brassicaceae</taxon>
        <taxon>Brassiceae</taxon>
        <taxon>Brassica</taxon>
    </lineage>
</organism>
<sequence>MPSPEPSFPTVVVNSGSEPTSMVAMRLDSVAAALVFGRWGLLQLRRRRILTPGGEGFHSLASPALGVSIFSWVRIVPDSGSGVVHGSWFLCGAALEAVTVRSRREGRDGGDLNTCPASLTRTITQLFGAGESECSVILLWTYALASVSLTVWPTFFMWLVA</sequence>
<keyword evidence="4" id="KW-0256">Endoplasmic reticulum</keyword>
<keyword evidence="3 10" id="KW-0812">Transmembrane</keyword>
<evidence type="ECO:0000256" key="5">
    <source>
        <dbReference type="ARBA" id="ARBA00022989"/>
    </source>
</evidence>
<evidence type="ECO:0000256" key="1">
    <source>
        <dbReference type="ARBA" id="ARBA00004477"/>
    </source>
</evidence>
<keyword evidence="7" id="KW-0927">Auxin signaling pathway</keyword>
<evidence type="ECO:0000256" key="8">
    <source>
        <dbReference type="ARBA" id="ARBA00025100"/>
    </source>
</evidence>
<name>A0A8S9QW62_BRACR</name>
<keyword evidence="6 10" id="KW-0472">Membrane</keyword>
<comment type="subcellular location">
    <subcellularLocation>
        <location evidence="1">Endoplasmic reticulum membrane</location>
        <topology evidence="1">Multi-pass membrane protein</topology>
    </subcellularLocation>
</comment>
<dbReference type="PANTHER" id="PTHR31651:SF33">
    <property type="entry name" value="PROTEIN PIN-LIKES 1"/>
    <property type="match status" value="1"/>
</dbReference>
<comment type="caution">
    <text evidence="11">The sequence shown here is derived from an EMBL/GenBank/DDBJ whole genome shotgun (WGS) entry which is preliminary data.</text>
</comment>
<feature type="transmembrane region" description="Helical" evidence="10">
    <location>
        <begin position="20"/>
        <end position="41"/>
    </location>
</feature>
<dbReference type="GO" id="GO:0080162">
    <property type="term" value="P:endoplasmic reticulum to cytosol auxin transport"/>
    <property type="evidence" value="ECO:0007669"/>
    <property type="project" value="InterPro"/>
</dbReference>
<evidence type="ECO:0000256" key="2">
    <source>
        <dbReference type="ARBA" id="ARBA00022448"/>
    </source>
</evidence>
<dbReference type="Proteomes" id="UP000712600">
    <property type="component" value="Unassembled WGS sequence"/>
</dbReference>
<evidence type="ECO:0000256" key="4">
    <source>
        <dbReference type="ARBA" id="ARBA00022824"/>
    </source>
</evidence>
<keyword evidence="5 10" id="KW-1133">Transmembrane helix</keyword>
<dbReference type="GO" id="GO:0009734">
    <property type="term" value="P:auxin-activated signaling pathway"/>
    <property type="evidence" value="ECO:0007669"/>
    <property type="project" value="UniProtKB-KW"/>
</dbReference>
<evidence type="ECO:0000256" key="3">
    <source>
        <dbReference type="ARBA" id="ARBA00022692"/>
    </source>
</evidence>
<evidence type="ECO:0000313" key="12">
    <source>
        <dbReference type="Proteomes" id="UP000712600"/>
    </source>
</evidence>
<reference evidence="11" key="1">
    <citation type="submission" date="2019-12" db="EMBL/GenBank/DDBJ databases">
        <title>Genome sequencing and annotation of Brassica cretica.</title>
        <authorList>
            <person name="Studholme D.J."/>
            <person name="Sarris P."/>
        </authorList>
    </citation>
    <scope>NUCLEOTIDE SEQUENCE</scope>
    <source>
        <strain evidence="11">PFS-109/04</strain>
        <tissue evidence="11">Leaf</tissue>
    </source>
</reference>